<evidence type="ECO:0000313" key="2">
    <source>
        <dbReference type="WBParaSite" id="Csp11.Scaffold630.g19135.t1"/>
    </source>
</evidence>
<keyword evidence="1" id="KW-1185">Reference proteome</keyword>
<dbReference type="Proteomes" id="UP000095282">
    <property type="component" value="Unplaced"/>
</dbReference>
<dbReference type="WBParaSite" id="Csp11.Scaffold630.g19135.t1">
    <property type="protein sequence ID" value="Csp11.Scaffold630.g19135.t1"/>
    <property type="gene ID" value="Csp11.Scaffold630.g19135"/>
</dbReference>
<evidence type="ECO:0000313" key="1">
    <source>
        <dbReference type="Proteomes" id="UP000095282"/>
    </source>
</evidence>
<accession>A0A1I7UTA8</accession>
<name>A0A1I7UTA8_9PELO</name>
<proteinExistence type="predicted"/>
<reference evidence="2" key="1">
    <citation type="submission" date="2016-11" db="UniProtKB">
        <authorList>
            <consortium name="WormBaseParasite"/>
        </authorList>
    </citation>
    <scope>IDENTIFICATION</scope>
</reference>
<sequence length="260" mass="30342">MSFQLQNLPFLALEEVIKCMGPITILCIIKTFTKTKDYVVQITKRLKTNLNLLLNEQRARCTPYQDYDQEMEPSYYLKRYTYEYSIEKFITVIEYFTNVFSINTVSLNLETRCPIDPYLLWKYVKDQNLKIKTLVWKTEDFIDEGIKEVIEGSSDLEILEMHFKKEAPALSAVDLYPLIGCGNITLRNIDFTSENLNLFMDQWAEKSKAHDEVCIVGLEEFDEEIVLNGFNEDDEQGKEDPGDHCFKVTCFGKEIILRKG</sequence>
<dbReference type="AlphaFoldDB" id="A0A1I7UTA8"/>
<organism evidence="1 2">
    <name type="scientific">Caenorhabditis tropicalis</name>
    <dbReference type="NCBI Taxonomy" id="1561998"/>
    <lineage>
        <taxon>Eukaryota</taxon>
        <taxon>Metazoa</taxon>
        <taxon>Ecdysozoa</taxon>
        <taxon>Nematoda</taxon>
        <taxon>Chromadorea</taxon>
        <taxon>Rhabditida</taxon>
        <taxon>Rhabditina</taxon>
        <taxon>Rhabditomorpha</taxon>
        <taxon>Rhabditoidea</taxon>
        <taxon>Rhabditidae</taxon>
        <taxon>Peloderinae</taxon>
        <taxon>Caenorhabditis</taxon>
    </lineage>
</organism>
<protein>
    <submittedName>
        <fullName evidence="2">FBA_2 domain-containing protein</fullName>
    </submittedName>
</protein>
<dbReference type="PANTHER" id="PTHR21503">
    <property type="entry name" value="F-BOX-CONTAINING HYPOTHETICAL PROTEIN C.ELEGANS"/>
    <property type="match status" value="1"/>
</dbReference>